<dbReference type="Gene3D" id="3.40.50.620">
    <property type="entry name" value="HUPs"/>
    <property type="match status" value="1"/>
</dbReference>
<dbReference type="EMBL" id="QQZY01000004">
    <property type="protein sequence ID" value="RDI74332.1"/>
    <property type="molecule type" value="Genomic_DNA"/>
</dbReference>
<dbReference type="InterPro" id="IPR014729">
    <property type="entry name" value="Rossmann-like_a/b/a_fold"/>
</dbReference>
<feature type="region of interest" description="Disordered" evidence="2">
    <location>
        <begin position="158"/>
        <end position="177"/>
    </location>
</feature>
<dbReference type="InterPro" id="IPR006015">
    <property type="entry name" value="Universal_stress_UspA"/>
</dbReference>
<dbReference type="InterPro" id="IPR006016">
    <property type="entry name" value="UspA"/>
</dbReference>
<dbReference type="OrthoDB" id="3472822at2"/>
<dbReference type="Proteomes" id="UP000254134">
    <property type="component" value="Unassembled WGS sequence"/>
</dbReference>
<comment type="similarity">
    <text evidence="1">Belongs to the universal stress protein A family.</text>
</comment>
<gene>
    <name evidence="4" type="ORF">Gocc_1908</name>
</gene>
<keyword evidence="5" id="KW-1185">Reference proteome</keyword>
<name>A0A7M2YW15_9ACTN</name>
<dbReference type="PANTHER" id="PTHR46268">
    <property type="entry name" value="STRESS RESPONSE PROTEIN NHAX"/>
    <property type="match status" value="1"/>
</dbReference>
<reference evidence="4 5" key="1">
    <citation type="submission" date="2018-07" db="EMBL/GenBank/DDBJ databases">
        <title>High-quality-draft genome sequence of Gaiella occulta.</title>
        <authorList>
            <person name="Severino R."/>
            <person name="Froufe H.J.C."/>
            <person name="Rainey F.A."/>
            <person name="Barroso C."/>
            <person name="Albuquerque L."/>
            <person name="Lobo-Da-Cunha A."/>
            <person name="Da Costa M.S."/>
            <person name="Egas C."/>
        </authorList>
    </citation>
    <scope>NUCLEOTIDE SEQUENCE [LARGE SCALE GENOMIC DNA]</scope>
    <source>
        <strain evidence="4 5">F2-233</strain>
    </source>
</reference>
<evidence type="ECO:0000256" key="2">
    <source>
        <dbReference type="SAM" id="MobiDB-lite"/>
    </source>
</evidence>
<dbReference type="Pfam" id="PF00582">
    <property type="entry name" value="Usp"/>
    <property type="match status" value="1"/>
</dbReference>
<feature type="domain" description="UspA" evidence="3">
    <location>
        <begin position="14"/>
        <end position="155"/>
    </location>
</feature>
<dbReference type="CDD" id="cd00293">
    <property type="entry name" value="USP-like"/>
    <property type="match status" value="1"/>
</dbReference>
<comment type="caution">
    <text evidence="4">The sequence shown here is derived from an EMBL/GenBank/DDBJ whole genome shotgun (WGS) entry which is preliminary data.</text>
</comment>
<accession>A0A7M2YW15</accession>
<evidence type="ECO:0000259" key="3">
    <source>
        <dbReference type="Pfam" id="PF00582"/>
    </source>
</evidence>
<dbReference type="PANTHER" id="PTHR46268:SF15">
    <property type="entry name" value="UNIVERSAL STRESS PROTEIN HP_0031"/>
    <property type="match status" value="1"/>
</dbReference>
<evidence type="ECO:0000313" key="4">
    <source>
        <dbReference type="EMBL" id="RDI74332.1"/>
    </source>
</evidence>
<proteinExistence type="inferred from homology"/>
<dbReference type="AlphaFoldDB" id="A0A7M2YW15"/>
<organism evidence="4 5">
    <name type="scientific">Gaiella occulta</name>
    <dbReference type="NCBI Taxonomy" id="1002870"/>
    <lineage>
        <taxon>Bacteria</taxon>
        <taxon>Bacillati</taxon>
        <taxon>Actinomycetota</taxon>
        <taxon>Thermoleophilia</taxon>
        <taxon>Gaiellales</taxon>
        <taxon>Gaiellaceae</taxon>
        <taxon>Gaiella</taxon>
    </lineage>
</organism>
<dbReference type="SUPFAM" id="SSF52402">
    <property type="entry name" value="Adenine nucleotide alpha hydrolases-like"/>
    <property type="match status" value="1"/>
</dbReference>
<dbReference type="RefSeq" id="WP_114796334.1">
    <property type="nucleotide sequence ID" value="NZ_QQZY01000004.1"/>
</dbReference>
<reference evidence="5" key="2">
    <citation type="journal article" date="2019" name="MicrobiologyOpen">
        <title>High-quality draft genome sequence of Gaiella occulta isolated from a 150 meter deep mineral water borehole and comparison with the genome sequences of other deep-branching lineages of the phylum Actinobacteria.</title>
        <authorList>
            <person name="Severino R."/>
            <person name="Froufe H.J.C."/>
            <person name="Barroso C."/>
            <person name="Albuquerque L."/>
            <person name="Lobo-da-Cunha A."/>
            <person name="da Costa M.S."/>
            <person name="Egas C."/>
        </authorList>
    </citation>
    <scope>NUCLEOTIDE SEQUENCE [LARGE SCALE GENOMIC DNA]</scope>
    <source>
        <strain evidence="5">F2-233</strain>
    </source>
</reference>
<evidence type="ECO:0000313" key="5">
    <source>
        <dbReference type="Proteomes" id="UP000254134"/>
    </source>
</evidence>
<dbReference type="PRINTS" id="PR01438">
    <property type="entry name" value="UNVRSLSTRESS"/>
</dbReference>
<protein>
    <submittedName>
        <fullName evidence="4">UspA-related protein</fullName>
    </submittedName>
</protein>
<evidence type="ECO:0000256" key="1">
    <source>
        <dbReference type="ARBA" id="ARBA00008791"/>
    </source>
</evidence>
<sequence>MRAARAARKIVDMGTIVVATDGSEAASAALAEAVALARHSGDDIAAITVWQALQGDFGLAFPATALLDELLDAERNHAIATLELALDHGREHGVAVRTRLATGDPAEQICAFAEEVGARLVAVGTHGYGTVATLLLGSVSGAVIRKAPCPVLVVRAPEQAQERPRKGRAAAAGRAAG</sequence>